<sequence length="118" mass="13528">MEWSRSNMYELVPFDIADCSRLFTRLAKRQVQPNTFQRSNHVDLLVAWIQHSYSPLPFNIKLNPEEKARVFGPPARLTALRPLCCGFLKMALTLDPSPAKLPLQFHRTVENKLPPAPS</sequence>
<organism evidence="1 2">
    <name type="scientific">Nesidiocoris tenuis</name>
    <dbReference type="NCBI Taxonomy" id="355587"/>
    <lineage>
        <taxon>Eukaryota</taxon>
        <taxon>Metazoa</taxon>
        <taxon>Ecdysozoa</taxon>
        <taxon>Arthropoda</taxon>
        <taxon>Hexapoda</taxon>
        <taxon>Insecta</taxon>
        <taxon>Pterygota</taxon>
        <taxon>Neoptera</taxon>
        <taxon>Paraneoptera</taxon>
        <taxon>Hemiptera</taxon>
        <taxon>Heteroptera</taxon>
        <taxon>Panheteroptera</taxon>
        <taxon>Cimicomorpha</taxon>
        <taxon>Miridae</taxon>
        <taxon>Dicyphina</taxon>
        <taxon>Nesidiocoris</taxon>
    </lineage>
</organism>
<evidence type="ECO:0000313" key="2">
    <source>
        <dbReference type="Proteomes" id="UP001307889"/>
    </source>
</evidence>
<name>A0ABN7ALX5_9HEMI</name>
<protein>
    <submittedName>
        <fullName evidence="1">Uncharacterized protein</fullName>
    </submittedName>
</protein>
<accession>A0ABN7ALX5</accession>
<dbReference type="Proteomes" id="UP001307889">
    <property type="component" value="Chromosome 4"/>
</dbReference>
<evidence type="ECO:0000313" key="1">
    <source>
        <dbReference type="EMBL" id="BES93246.1"/>
    </source>
</evidence>
<keyword evidence="2" id="KW-1185">Reference proteome</keyword>
<gene>
    <name evidence="1" type="ORF">NTJ_06055</name>
</gene>
<proteinExistence type="predicted"/>
<dbReference type="EMBL" id="AP028912">
    <property type="protein sequence ID" value="BES93246.1"/>
    <property type="molecule type" value="Genomic_DNA"/>
</dbReference>
<reference evidence="1 2" key="1">
    <citation type="submission" date="2023-09" db="EMBL/GenBank/DDBJ databases">
        <title>Nesidiocoris tenuis whole genome shotgun sequence.</title>
        <authorList>
            <person name="Shibata T."/>
            <person name="Shimoda M."/>
            <person name="Kobayashi T."/>
            <person name="Uehara T."/>
        </authorList>
    </citation>
    <scope>NUCLEOTIDE SEQUENCE [LARGE SCALE GENOMIC DNA]</scope>
    <source>
        <strain evidence="1 2">Japan</strain>
    </source>
</reference>